<dbReference type="EMBL" id="JASJOS010000009">
    <property type="protein sequence ID" value="MDJ1482842.1"/>
    <property type="molecule type" value="Genomic_DNA"/>
</dbReference>
<accession>A0AAE3QP03</accession>
<evidence type="ECO:0000313" key="2">
    <source>
        <dbReference type="EMBL" id="MDJ1482842.1"/>
    </source>
</evidence>
<gene>
    <name evidence="2" type="ORF">QNI16_20240</name>
    <name evidence="3" type="ORF">QNI19_24765</name>
</gene>
<keyword evidence="1" id="KW-0472">Membrane</keyword>
<evidence type="ECO:0000313" key="3">
    <source>
        <dbReference type="EMBL" id="MDJ1496173.1"/>
    </source>
</evidence>
<reference evidence="2 4" key="1">
    <citation type="submission" date="2023-05" db="EMBL/GenBank/DDBJ databases">
        <authorList>
            <person name="Zhang X."/>
        </authorList>
    </citation>
    <scope>NUCLEOTIDE SEQUENCE</scope>
    <source>
        <strain evidence="3 4">DM2B3-1</strain>
        <strain evidence="2">YF14B1</strain>
    </source>
</reference>
<protein>
    <submittedName>
        <fullName evidence="2">Uncharacterized protein</fullName>
    </submittedName>
</protein>
<keyword evidence="1" id="KW-0812">Transmembrane</keyword>
<dbReference type="EMBL" id="JASJOT010000020">
    <property type="protein sequence ID" value="MDJ1496173.1"/>
    <property type="molecule type" value="Genomic_DNA"/>
</dbReference>
<dbReference type="RefSeq" id="WP_313982222.1">
    <property type="nucleotide sequence ID" value="NZ_JASJOR010000002.1"/>
</dbReference>
<sequence length="205" mass="23861">MFLSTLVIAIIAFIIAVAGFFLYKNYAFRNAGKKIANARYERIESLHHQLENKQTPSPEEMHRYASNLLTREMTFLLLKKYNKTQLFPKEFYTIEKGAASNLASWLEFPTELDACPSELEHIKRVILSLYDAQSEMYYEVFRFRINQPHWAAKNGWMLGVVGPYTATSQPYDPPQATFSRLSKLSDNITPEQEVQWVHETIYKAH</sequence>
<organism evidence="2 5">
    <name type="scientific">Xanthocytophaga flava</name>
    <dbReference type="NCBI Taxonomy" id="3048013"/>
    <lineage>
        <taxon>Bacteria</taxon>
        <taxon>Pseudomonadati</taxon>
        <taxon>Bacteroidota</taxon>
        <taxon>Cytophagia</taxon>
        <taxon>Cytophagales</taxon>
        <taxon>Rhodocytophagaceae</taxon>
        <taxon>Xanthocytophaga</taxon>
    </lineage>
</organism>
<evidence type="ECO:0000256" key="1">
    <source>
        <dbReference type="SAM" id="Phobius"/>
    </source>
</evidence>
<feature type="transmembrane region" description="Helical" evidence="1">
    <location>
        <begin position="6"/>
        <end position="23"/>
    </location>
</feature>
<dbReference type="Proteomes" id="UP001241110">
    <property type="component" value="Unassembled WGS sequence"/>
</dbReference>
<keyword evidence="1" id="KW-1133">Transmembrane helix</keyword>
<evidence type="ECO:0000313" key="4">
    <source>
        <dbReference type="Proteomes" id="UP001228581"/>
    </source>
</evidence>
<dbReference type="Proteomes" id="UP001228581">
    <property type="component" value="Unassembled WGS sequence"/>
</dbReference>
<keyword evidence="4" id="KW-1185">Reference proteome</keyword>
<name>A0AAE3QP03_9BACT</name>
<proteinExistence type="predicted"/>
<comment type="caution">
    <text evidence="2">The sequence shown here is derived from an EMBL/GenBank/DDBJ whole genome shotgun (WGS) entry which is preliminary data.</text>
</comment>
<dbReference type="AlphaFoldDB" id="A0AAE3QP03"/>
<evidence type="ECO:0000313" key="5">
    <source>
        <dbReference type="Proteomes" id="UP001241110"/>
    </source>
</evidence>